<accession>A0A068TQS9</accession>
<dbReference type="Pfam" id="PF15459">
    <property type="entry name" value="RRP14"/>
    <property type="match status" value="1"/>
</dbReference>
<dbReference type="EMBL" id="HG739086">
    <property type="protein sequence ID" value="CDO98670.1"/>
    <property type="molecule type" value="Genomic_DNA"/>
</dbReference>
<organism evidence="7 8">
    <name type="scientific">Coffea canephora</name>
    <name type="common">Robusta coffee</name>
    <dbReference type="NCBI Taxonomy" id="49390"/>
    <lineage>
        <taxon>Eukaryota</taxon>
        <taxon>Viridiplantae</taxon>
        <taxon>Streptophyta</taxon>
        <taxon>Embryophyta</taxon>
        <taxon>Tracheophyta</taxon>
        <taxon>Spermatophyta</taxon>
        <taxon>Magnoliopsida</taxon>
        <taxon>eudicotyledons</taxon>
        <taxon>Gunneridae</taxon>
        <taxon>Pentapetalae</taxon>
        <taxon>asterids</taxon>
        <taxon>lamiids</taxon>
        <taxon>Gentianales</taxon>
        <taxon>Rubiaceae</taxon>
        <taxon>Ixoroideae</taxon>
        <taxon>Gardenieae complex</taxon>
        <taxon>Bertiereae - Coffeeae clade</taxon>
        <taxon>Coffeeae</taxon>
        <taxon>Coffea</taxon>
    </lineage>
</organism>
<feature type="region of interest" description="Disordered" evidence="4">
    <location>
        <begin position="285"/>
        <end position="364"/>
    </location>
</feature>
<dbReference type="InterPro" id="IPR029188">
    <property type="entry name" value="Rrp14_N"/>
</dbReference>
<proteinExistence type="inferred from homology"/>
<keyword evidence="8" id="KW-1185">Reference proteome</keyword>
<dbReference type="Pfam" id="PF04935">
    <property type="entry name" value="SURF6"/>
    <property type="match status" value="1"/>
</dbReference>
<comment type="subcellular location">
    <subcellularLocation>
        <location evidence="1">Nucleus</location>
    </subcellularLocation>
</comment>
<evidence type="ECO:0000256" key="2">
    <source>
        <dbReference type="ARBA" id="ARBA00005904"/>
    </source>
</evidence>
<evidence type="ECO:0000259" key="5">
    <source>
        <dbReference type="Pfam" id="PF04935"/>
    </source>
</evidence>
<keyword evidence="3" id="KW-0539">Nucleus</keyword>
<dbReference type="OrthoDB" id="444809at2759"/>
<feature type="region of interest" description="Disordered" evidence="4">
    <location>
        <begin position="112"/>
        <end position="213"/>
    </location>
</feature>
<dbReference type="STRING" id="49390.A0A068TQS9"/>
<dbReference type="GO" id="GO:0003677">
    <property type="term" value="F:DNA binding"/>
    <property type="evidence" value="ECO:0007669"/>
    <property type="project" value="TreeGrafter"/>
</dbReference>
<evidence type="ECO:0000256" key="3">
    <source>
        <dbReference type="ARBA" id="ARBA00023242"/>
    </source>
</evidence>
<feature type="compositionally biased region" description="Basic and acidic residues" evidence="4">
    <location>
        <begin position="244"/>
        <end position="264"/>
    </location>
</feature>
<feature type="compositionally biased region" description="Basic and acidic residues" evidence="4">
    <location>
        <begin position="127"/>
        <end position="191"/>
    </location>
</feature>
<evidence type="ECO:0000256" key="4">
    <source>
        <dbReference type="SAM" id="MobiDB-lite"/>
    </source>
</evidence>
<dbReference type="GO" id="GO:0042273">
    <property type="term" value="P:ribosomal large subunit biogenesis"/>
    <property type="evidence" value="ECO:0007669"/>
    <property type="project" value="TreeGrafter"/>
</dbReference>
<feature type="compositionally biased region" description="Basic and acidic residues" evidence="4">
    <location>
        <begin position="353"/>
        <end position="364"/>
    </location>
</feature>
<dbReference type="InterPro" id="IPR007019">
    <property type="entry name" value="SURF6"/>
</dbReference>
<feature type="compositionally biased region" description="Basic and acidic residues" evidence="4">
    <location>
        <begin position="302"/>
        <end position="333"/>
    </location>
</feature>
<feature type="compositionally biased region" description="Basic and acidic residues" evidence="4">
    <location>
        <begin position="285"/>
        <end position="294"/>
    </location>
</feature>
<name>A0A068TQS9_COFCA</name>
<feature type="domain" description="Ribosomal RNA-processing protein 14 N-terminal" evidence="6">
    <location>
        <begin position="29"/>
        <end position="93"/>
    </location>
</feature>
<dbReference type="OMA" id="QKKRTDN"/>
<protein>
    <recommendedName>
        <fullName evidence="9">Ribosomal RNA-processing protein 14/surfeit locus protein 6 C-terminal domain-containing protein</fullName>
    </recommendedName>
</protein>
<feature type="domain" description="Ribosomal RNA-processing protein 14/surfeit locus protein 6 C-terminal" evidence="5">
    <location>
        <begin position="169"/>
        <end position="340"/>
    </location>
</feature>
<dbReference type="GO" id="GO:0042274">
    <property type="term" value="P:ribosomal small subunit biogenesis"/>
    <property type="evidence" value="ECO:0007669"/>
    <property type="project" value="TreeGrafter"/>
</dbReference>
<dbReference type="InterPro" id="IPR029190">
    <property type="entry name" value="Rrp14/SURF6_C"/>
</dbReference>
<evidence type="ECO:0000259" key="6">
    <source>
        <dbReference type="Pfam" id="PF15459"/>
    </source>
</evidence>
<feature type="compositionally biased region" description="Basic residues" evidence="4">
    <location>
        <begin position="334"/>
        <end position="349"/>
    </location>
</feature>
<evidence type="ECO:0000313" key="7">
    <source>
        <dbReference type="EMBL" id="CDO98670.1"/>
    </source>
</evidence>
<dbReference type="PhylomeDB" id="A0A068TQS9"/>
<dbReference type="PANTHER" id="PTHR14369:SF0">
    <property type="entry name" value="SURFEIT LOCUS PROTEIN 6"/>
    <property type="match status" value="1"/>
</dbReference>
<gene>
    <name evidence="7" type="ORF">GSCOC_T00022842001</name>
</gene>
<comment type="similarity">
    <text evidence="2">Belongs to the SURF6 family.</text>
</comment>
<feature type="region of interest" description="Disordered" evidence="4">
    <location>
        <begin position="226"/>
        <end position="264"/>
    </location>
</feature>
<dbReference type="FunCoup" id="A0A068TQS9">
    <property type="interactions" value="741"/>
</dbReference>
<evidence type="ECO:0000313" key="8">
    <source>
        <dbReference type="Proteomes" id="UP000295252"/>
    </source>
</evidence>
<dbReference type="GO" id="GO:0003723">
    <property type="term" value="F:RNA binding"/>
    <property type="evidence" value="ECO:0007669"/>
    <property type="project" value="TreeGrafter"/>
</dbReference>
<dbReference type="GO" id="GO:0005730">
    <property type="term" value="C:nucleolus"/>
    <property type="evidence" value="ECO:0007669"/>
    <property type="project" value="TreeGrafter"/>
</dbReference>
<evidence type="ECO:0008006" key="9">
    <source>
        <dbReference type="Google" id="ProtNLM"/>
    </source>
</evidence>
<dbReference type="AlphaFoldDB" id="A0A068TQS9"/>
<reference evidence="8" key="1">
    <citation type="journal article" date="2014" name="Science">
        <title>The coffee genome provides insight into the convergent evolution of caffeine biosynthesis.</title>
        <authorList>
            <person name="Denoeud F."/>
            <person name="Carretero-Paulet L."/>
            <person name="Dereeper A."/>
            <person name="Droc G."/>
            <person name="Guyot R."/>
            <person name="Pietrella M."/>
            <person name="Zheng C."/>
            <person name="Alberti A."/>
            <person name="Anthony F."/>
            <person name="Aprea G."/>
            <person name="Aury J.M."/>
            <person name="Bento P."/>
            <person name="Bernard M."/>
            <person name="Bocs S."/>
            <person name="Campa C."/>
            <person name="Cenci A."/>
            <person name="Combes M.C."/>
            <person name="Crouzillat D."/>
            <person name="Da Silva C."/>
            <person name="Daddiego L."/>
            <person name="De Bellis F."/>
            <person name="Dussert S."/>
            <person name="Garsmeur O."/>
            <person name="Gayraud T."/>
            <person name="Guignon V."/>
            <person name="Jahn K."/>
            <person name="Jamilloux V."/>
            <person name="Joet T."/>
            <person name="Labadie K."/>
            <person name="Lan T."/>
            <person name="Leclercq J."/>
            <person name="Lepelley M."/>
            <person name="Leroy T."/>
            <person name="Li L.T."/>
            <person name="Librado P."/>
            <person name="Lopez L."/>
            <person name="Munoz A."/>
            <person name="Noel B."/>
            <person name="Pallavicini A."/>
            <person name="Perrotta G."/>
            <person name="Poncet V."/>
            <person name="Pot D."/>
            <person name="Priyono X."/>
            <person name="Rigoreau M."/>
            <person name="Rouard M."/>
            <person name="Rozas J."/>
            <person name="Tranchant-Dubreuil C."/>
            <person name="VanBuren R."/>
            <person name="Zhang Q."/>
            <person name="Andrade A.C."/>
            <person name="Argout X."/>
            <person name="Bertrand B."/>
            <person name="de Kochko A."/>
            <person name="Graziosi G."/>
            <person name="Henry R.J."/>
            <person name="Jayarama X."/>
            <person name="Ming R."/>
            <person name="Nagai C."/>
            <person name="Rounsley S."/>
            <person name="Sankoff D."/>
            <person name="Giuliano G."/>
            <person name="Albert V.A."/>
            <person name="Wincker P."/>
            <person name="Lashermes P."/>
        </authorList>
    </citation>
    <scope>NUCLEOTIDE SEQUENCE [LARGE SCALE GENOMIC DNA]</scope>
    <source>
        <strain evidence="8">cv. DH200-94</strain>
    </source>
</reference>
<dbReference type="PANTHER" id="PTHR14369">
    <property type="entry name" value="SURFEIT LOCUS PROTEIN 6"/>
    <property type="match status" value="1"/>
</dbReference>
<dbReference type="InParanoid" id="A0A068TQS9"/>
<dbReference type="Proteomes" id="UP000295252">
    <property type="component" value="Chromosome VI"/>
</dbReference>
<evidence type="ECO:0000256" key="1">
    <source>
        <dbReference type="ARBA" id="ARBA00004123"/>
    </source>
</evidence>
<sequence>MKKKNQKTTDSSAAALIPTRSTADLKALIQSHSDFFDRLIELIPARFYLPPDDDVSDNPKPYFHGLSKAAKASLKRQSKQNLKLARRNRLDPDKISHSSTLDLLKQSLDTSAHGGEVAEIPAQDVPRAIDLEEKNGGDGNDGEKGQEKQVTYEELREKLRKKIESLRGNRGEGNRSARKGREDNKDRDNHRGEKKRKRDGEGSSGKGVEVVENDSEEIIEYGKVKIGDDEMEGEKRKKKRKMSKVKELDRAKRLEEVKKENPRVAEREWWRAAENRAMGVKVHDDPRLLRESMKKEKKRKEKNAEKWKERIEGQEKAKEGKQQKRKENIEGRIRDKKMRKIAKREKKLMRPGFEGRKDEYITKD</sequence>
<dbReference type="Gramene" id="CDO98670">
    <property type="protein sequence ID" value="CDO98670"/>
    <property type="gene ID" value="GSCOC_T00022842001"/>
</dbReference>